<organism evidence="2 3">
    <name type="scientific">Methylocaldum marinum</name>
    <dbReference type="NCBI Taxonomy" id="1432792"/>
    <lineage>
        <taxon>Bacteria</taxon>
        <taxon>Pseudomonadati</taxon>
        <taxon>Pseudomonadota</taxon>
        <taxon>Gammaproteobacteria</taxon>
        <taxon>Methylococcales</taxon>
        <taxon>Methylococcaceae</taxon>
        <taxon>Methylocaldum</taxon>
    </lineage>
</organism>
<dbReference type="KEGG" id="mmai:sS8_1308"/>
<evidence type="ECO:0000256" key="1">
    <source>
        <dbReference type="SAM" id="Phobius"/>
    </source>
</evidence>
<protein>
    <submittedName>
        <fullName evidence="2">Uncharacterized protein</fullName>
    </submittedName>
</protein>
<reference evidence="2 3" key="1">
    <citation type="submission" date="2016-12" db="EMBL/GenBank/DDBJ databases">
        <title>Genome sequencing of Methylocaldum marinum.</title>
        <authorList>
            <person name="Takeuchi M."/>
            <person name="Kamagata Y."/>
            <person name="Hiraoka S."/>
            <person name="Oshima K."/>
            <person name="Hattori M."/>
            <person name="Iwasaki W."/>
        </authorList>
    </citation>
    <scope>NUCLEOTIDE SEQUENCE [LARGE SCALE GENOMIC DNA]</scope>
    <source>
        <strain evidence="2 3">S8</strain>
    </source>
</reference>
<name>A0A250KNU8_9GAMM</name>
<keyword evidence="1" id="KW-1133">Transmembrane helix</keyword>
<gene>
    <name evidence="2" type="ORF">sS8_1308</name>
</gene>
<evidence type="ECO:0000313" key="3">
    <source>
        <dbReference type="Proteomes" id="UP000266313"/>
    </source>
</evidence>
<dbReference type="AlphaFoldDB" id="A0A250KNU8"/>
<dbReference type="Proteomes" id="UP000266313">
    <property type="component" value="Chromosome"/>
</dbReference>
<dbReference type="OrthoDB" id="6860129at2"/>
<keyword evidence="1" id="KW-0472">Membrane</keyword>
<accession>A0A250KNU8</accession>
<evidence type="ECO:0000313" key="2">
    <source>
        <dbReference type="EMBL" id="BBA33268.1"/>
    </source>
</evidence>
<keyword evidence="3" id="KW-1185">Reference proteome</keyword>
<dbReference type="EMBL" id="AP017928">
    <property type="protein sequence ID" value="BBA33268.1"/>
    <property type="molecule type" value="Genomic_DNA"/>
</dbReference>
<proteinExistence type="predicted"/>
<sequence length="190" mass="19999">MNSAPLSHAIHLGITELNRRGTNFRPNTSSLIAEFSMSSGSSGVIAFAPENAGDGNRQGYDLVRLSTPDVPNLDTTVSDIWECAKEHYGLTAAAAITGAGGIPISKLRLGHKVYPGSSKYTNLVSHFGLKFFPMTTLPHGSVAARVAKSTFGTIRVFGIVGRALPFVAVGLAVFDAVSIGMCAYEARNGK</sequence>
<keyword evidence="1" id="KW-0812">Transmembrane</keyword>
<feature type="transmembrane region" description="Helical" evidence="1">
    <location>
        <begin position="163"/>
        <end position="184"/>
    </location>
</feature>